<accession>A0A318TMF1</accession>
<dbReference type="OrthoDB" id="7784140at2"/>
<gene>
    <name evidence="1" type="ORF">BJ122_102266</name>
</gene>
<evidence type="ECO:0000313" key="2">
    <source>
        <dbReference type="Proteomes" id="UP000248148"/>
    </source>
</evidence>
<dbReference type="AlphaFoldDB" id="A0A318TMF1"/>
<proteinExistence type="predicted"/>
<name>A0A318TMF1_9BRAD</name>
<sequence length="754" mass="82176">MEKKVQFRDYQEQQAADHTNLQDFTEQSLDHIVTDAVTASRRYSGFGVVKSAQAEVIVSGGRFYDQGGAVYNLATPTTQLLVSFLPVIARRIVTVSVSGVEADTDVETRDFLTNVDTGQTEPRAVATVRARNAVLAFTAGAENADPQPPAIPASNVAIANILLDPTQVVSITALTRNQVASTEGLDMRALALEAWRSIVQPRVDSLASDISALAKRVDMAGSNIHIVKLYQDLAQVKEKAGLPQAFSQYGADYFLWPDTARSDINNTQNLGFDAEVEMGVRFPSANATQFEISLFSANDANAAYSNGLLLPAYDSVVKLSTGDFYTDLALGQFGWQTYALEQKQMKVERLRYGGRYAVCSNGSQWQTASATGDAPYWLPNFSTYRSVAAVGNNGNYSHLIEYYDYWWHDSWAEPYWELKTVEHKISGAQVAQTFLNSSDMWATGLDFYVTSKAAAEDIWVTLCEVTGGQPDLSKTLAHVAYPHASIVAGWNTAQIPPTFLSKGGRYAVVLTTGANHKVGMTSGQSYLDGTFFYNTDGVYFLGDLTKDLMLRVRAAKFRAAQVTIEFGVINLDGGLRNIDITAQQIVPASTDLIYEIRANGSGAWQPLTKENLTALNGAPALCQFRARFNGTSDVQPGLRLPGSRVYVSRPKTAFRHIAAPEVLAAPSSNITVKYLLEGYDPTPHTFSGQLRVGGQYVSPATTTVTLVDASVMRYEVVCNYTLAAPTSTFSIVSVGTTNSPATVYHIAERVFWAL</sequence>
<reference evidence="1 2" key="1">
    <citation type="submission" date="2018-06" db="EMBL/GenBank/DDBJ databases">
        <title>Genomic Encyclopedia of Archaeal and Bacterial Type Strains, Phase II (KMG-II): from individual species to whole genera.</title>
        <authorList>
            <person name="Goeker M."/>
        </authorList>
    </citation>
    <scope>NUCLEOTIDE SEQUENCE [LARGE SCALE GENOMIC DNA]</scope>
    <source>
        <strain evidence="1 2">JCM 11668</strain>
    </source>
</reference>
<organism evidence="1 2">
    <name type="scientific">Rhodopseudomonas faecalis</name>
    <dbReference type="NCBI Taxonomy" id="99655"/>
    <lineage>
        <taxon>Bacteria</taxon>
        <taxon>Pseudomonadati</taxon>
        <taxon>Pseudomonadota</taxon>
        <taxon>Alphaproteobacteria</taxon>
        <taxon>Hyphomicrobiales</taxon>
        <taxon>Nitrobacteraceae</taxon>
        <taxon>Rhodopseudomonas</taxon>
    </lineage>
</organism>
<comment type="caution">
    <text evidence="1">The sequence shown here is derived from an EMBL/GenBank/DDBJ whole genome shotgun (WGS) entry which is preliminary data.</text>
</comment>
<dbReference type="RefSeq" id="WP_110779675.1">
    <property type="nucleotide sequence ID" value="NZ_QJTI01000002.1"/>
</dbReference>
<dbReference type="Proteomes" id="UP000248148">
    <property type="component" value="Unassembled WGS sequence"/>
</dbReference>
<dbReference type="EMBL" id="QJTI01000002">
    <property type="protein sequence ID" value="PYF05040.1"/>
    <property type="molecule type" value="Genomic_DNA"/>
</dbReference>
<keyword evidence="2" id="KW-1185">Reference proteome</keyword>
<evidence type="ECO:0000313" key="1">
    <source>
        <dbReference type="EMBL" id="PYF05040.1"/>
    </source>
</evidence>
<protein>
    <submittedName>
        <fullName evidence="1">Uncharacterized protein</fullName>
    </submittedName>
</protein>